<reference evidence="2" key="1">
    <citation type="submission" date="2021-04" db="EMBL/GenBank/DDBJ databases">
        <authorList>
            <person name="Chebbi M.A.C M."/>
        </authorList>
    </citation>
    <scope>NUCLEOTIDE SEQUENCE</scope>
</reference>
<dbReference type="OrthoDB" id="8840061at2759"/>
<evidence type="ECO:0000256" key="1">
    <source>
        <dbReference type="SAM" id="MobiDB-lite"/>
    </source>
</evidence>
<accession>A0A8J2MI95</accession>
<feature type="region of interest" description="Disordered" evidence="1">
    <location>
        <begin position="1"/>
        <end position="44"/>
    </location>
</feature>
<feature type="non-terminal residue" evidence="2">
    <location>
        <position position="1"/>
    </location>
</feature>
<evidence type="ECO:0000313" key="2">
    <source>
        <dbReference type="EMBL" id="CAG5093290.1"/>
    </source>
</evidence>
<dbReference type="Proteomes" id="UP000786811">
    <property type="component" value="Unassembled WGS sequence"/>
</dbReference>
<dbReference type="AlphaFoldDB" id="A0A8J2MI95"/>
<comment type="caution">
    <text evidence="2">The sequence shown here is derived from an EMBL/GenBank/DDBJ whole genome shotgun (WGS) entry which is preliminary data.</text>
</comment>
<feature type="compositionally biased region" description="Polar residues" evidence="1">
    <location>
        <begin position="10"/>
        <end position="21"/>
    </location>
</feature>
<dbReference type="EMBL" id="CAJNRD030001120">
    <property type="protein sequence ID" value="CAG5093290.1"/>
    <property type="molecule type" value="Genomic_DNA"/>
</dbReference>
<protein>
    <submittedName>
        <fullName evidence="2">Uncharacterized protein</fullName>
    </submittedName>
</protein>
<organism evidence="2 3">
    <name type="scientific">Cotesia congregata</name>
    <name type="common">Parasitoid wasp</name>
    <name type="synonym">Apanteles congregatus</name>
    <dbReference type="NCBI Taxonomy" id="51543"/>
    <lineage>
        <taxon>Eukaryota</taxon>
        <taxon>Metazoa</taxon>
        <taxon>Ecdysozoa</taxon>
        <taxon>Arthropoda</taxon>
        <taxon>Hexapoda</taxon>
        <taxon>Insecta</taxon>
        <taxon>Pterygota</taxon>
        <taxon>Neoptera</taxon>
        <taxon>Endopterygota</taxon>
        <taxon>Hymenoptera</taxon>
        <taxon>Apocrita</taxon>
        <taxon>Ichneumonoidea</taxon>
        <taxon>Braconidae</taxon>
        <taxon>Microgastrinae</taxon>
        <taxon>Cotesia</taxon>
    </lineage>
</organism>
<keyword evidence="3" id="KW-1185">Reference proteome</keyword>
<sequence length="92" mass="9791">MKALREIEQHQQPSTSQTLQPRQKAKNSPSLSLPGSTSGGLKMKEIGDPGSNVFISKEQYSAAECAATPSAMTTNLLVSIFGLDILSKSVVK</sequence>
<proteinExistence type="predicted"/>
<evidence type="ECO:0000313" key="3">
    <source>
        <dbReference type="Proteomes" id="UP000786811"/>
    </source>
</evidence>
<name>A0A8J2MI95_COTCN</name>
<feature type="compositionally biased region" description="Low complexity" evidence="1">
    <location>
        <begin position="28"/>
        <end position="41"/>
    </location>
</feature>
<gene>
    <name evidence="2" type="ORF">HICCMSTLAB_LOCUS6730</name>
</gene>